<protein>
    <recommendedName>
        <fullName evidence="3">GST N-terminal domain-containing protein</fullName>
    </recommendedName>
</protein>
<dbReference type="OrthoDB" id="2789670at2759"/>
<dbReference type="HOGENOM" id="CLU_2359519_0_0_1"/>
<gene>
    <name evidence="1" type="ORF">Z519_09810</name>
</gene>
<dbReference type="Proteomes" id="UP000053789">
    <property type="component" value="Unassembled WGS sequence"/>
</dbReference>
<dbReference type="EMBL" id="KN846995">
    <property type="protein sequence ID" value="KIW89654.1"/>
    <property type="molecule type" value="Genomic_DNA"/>
</dbReference>
<evidence type="ECO:0000313" key="1">
    <source>
        <dbReference type="EMBL" id="KIW89654.1"/>
    </source>
</evidence>
<keyword evidence="2" id="KW-1185">Reference proteome</keyword>
<dbReference type="AlphaFoldDB" id="A0A0D2HYI0"/>
<name>A0A0D2HYI0_CLAB1</name>
<proteinExistence type="predicted"/>
<reference evidence="1" key="1">
    <citation type="submission" date="2015-01" db="EMBL/GenBank/DDBJ databases">
        <title>The Genome Sequence of Cladophialophora bantiana CBS 173.52.</title>
        <authorList>
            <consortium name="The Broad Institute Genomics Platform"/>
            <person name="Cuomo C."/>
            <person name="de Hoog S."/>
            <person name="Gorbushina A."/>
            <person name="Stielow B."/>
            <person name="Teixiera M."/>
            <person name="Abouelleil A."/>
            <person name="Chapman S.B."/>
            <person name="Priest M."/>
            <person name="Young S.K."/>
            <person name="Wortman J."/>
            <person name="Nusbaum C."/>
            <person name="Birren B."/>
        </authorList>
    </citation>
    <scope>NUCLEOTIDE SEQUENCE [LARGE SCALE GENOMIC DNA]</scope>
    <source>
        <strain evidence="1">CBS 173.52</strain>
    </source>
</reference>
<dbReference type="InterPro" id="IPR036249">
    <property type="entry name" value="Thioredoxin-like_sf"/>
</dbReference>
<evidence type="ECO:0000313" key="2">
    <source>
        <dbReference type="Proteomes" id="UP000053789"/>
    </source>
</evidence>
<evidence type="ECO:0008006" key="3">
    <source>
        <dbReference type="Google" id="ProtNLM"/>
    </source>
</evidence>
<dbReference type="VEuPathDB" id="FungiDB:Z519_09810"/>
<accession>A0A0D2HYI0</accession>
<sequence>MDELIRTIQLLQKFCYPRTLTICVRILEELDIPYDWCALESPDAKSEAFTKINVNGRVPAIVDPKYWHRVVGVWCDYLVFDRGVGQGGKAVLQDCS</sequence>
<dbReference type="RefSeq" id="XP_016616323.1">
    <property type="nucleotide sequence ID" value="XM_016767531.1"/>
</dbReference>
<dbReference type="GeneID" id="27702738"/>
<organism evidence="1 2">
    <name type="scientific">Cladophialophora bantiana (strain ATCC 10958 / CBS 173.52 / CDC B-1940 / NIH 8579)</name>
    <name type="common">Xylohypha bantiana</name>
    <dbReference type="NCBI Taxonomy" id="1442370"/>
    <lineage>
        <taxon>Eukaryota</taxon>
        <taxon>Fungi</taxon>
        <taxon>Dikarya</taxon>
        <taxon>Ascomycota</taxon>
        <taxon>Pezizomycotina</taxon>
        <taxon>Eurotiomycetes</taxon>
        <taxon>Chaetothyriomycetidae</taxon>
        <taxon>Chaetothyriales</taxon>
        <taxon>Herpotrichiellaceae</taxon>
        <taxon>Cladophialophora</taxon>
    </lineage>
</organism>
<dbReference type="Gene3D" id="3.40.30.10">
    <property type="entry name" value="Glutaredoxin"/>
    <property type="match status" value="1"/>
</dbReference>
<dbReference type="SUPFAM" id="SSF52833">
    <property type="entry name" value="Thioredoxin-like"/>
    <property type="match status" value="1"/>
</dbReference>